<feature type="compositionally biased region" description="Polar residues" evidence="1">
    <location>
        <begin position="34"/>
        <end position="47"/>
    </location>
</feature>
<dbReference type="EMBL" id="JACVVK020000087">
    <property type="protein sequence ID" value="KAK7494067.1"/>
    <property type="molecule type" value="Genomic_DNA"/>
</dbReference>
<organism evidence="2 3">
    <name type="scientific">Batillaria attramentaria</name>
    <dbReference type="NCBI Taxonomy" id="370345"/>
    <lineage>
        <taxon>Eukaryota</taxon>
        <taxon>Metazoa</taxon>
        <taxon>Spiralia</taxon>
        <taxon>Lophotrochozoa</taxon>
        <taxon>Mollusca</taxon>
        <taxon>Gastropoda</taxon>
        <taxon>Caenogastropoda</taxon>
        <taxon>Sorbeoconcha</taxon>
        <taxon>Cerithioidea</taxon>
        <taxon>Batillariidae</taxon>
        <taxon>Batillaria</taxon>
    </lineage>
</organism>
<accession>A0ABD0L4T7</accession>
<dbReference type="AlphaFoldDB" id="A0ABD0L4T7"/>
<reference evidence="2 3" key="1">
    <citation type="journal article" date="2023" name="Sci. Data">
        <title>Genome assembly of the Korean intertidal mud-creeper Batillaria attramentaria.</title>
        <authorList>
            <person name="Patra A.K."/>
            <person name="Ho P.T."/>
            <person name="Jun S."/>
            <person name="Lee S.J."/>
            <person name="Kim Y."/>
            <person name="Won Y.J."/>
        </authorList>
    </citation>
    <scope>NUCLEOTIDE SEQUENCE [LARGE SCALE GENOMIC DNA]</scope>
    <source>
        <strain evidence="2">Wonlab-2016</strain>
    </source>
</reference>
<comment type="caution">
    <text evidence="2">The sequence shown here is derived from an EMBL/GenBank/DDBJ whole genome shotgun (WGS) entry which is preliminary data.</text>
</comment>
<feature type="region of interest" description="Disordered" evidence="1">
    <location>
        <begin position="25"/>
        <end position="58"/>
    </location>
</feature>
<keyword evidence="3" id="KW-1185">Reference proteome</keyword>
<proteinExistence type="predicted"/>
<feature type="non-terminal residue" evidence="2">
    <location>
        <position position="1"/>
    </location>
</feature>
<evidence type="ECO:0000313" key="3">
    <source>
        <dbReference type="Proteomes" id="UP001519460"/>
    </source>
</evidence>
<feature type="non-terminal residue" evidence="2">
    <location>
        <position position="58"/>
    </location>
</feature>
<evidence type="ECO:0000256" key="1">
    <source>
        <dbReference type="SAM" id="MobiDB-lite"/>
    </source>
</evidence>
<protein>
    <submittedName>
        <fullName evidence="2">Uncharacterized protein</fullName>
    </submittedName>
</protein>
<name>A0ABD0L4T7_9CAEN</name>
<evidence type="ECO:0000313" key="2">
    <source>
        <dbReference type="EMBL" id="KAK7494067.1"/>
    </source>
</evidence>
<gene>
    <name evidence="2" type="ORF">BaRGS_00014725</name>
</gene>
<sequence>PPFCPQLHCRLPIVVDSLGQFSSAAVPDQPGIERNQSAGPWTDSIGQTEYRALDETSR</sequence>
<dbReference type="Proteomes" id="UP001519460">
    <property type="component" value="Unassembled WGS sequence"/>
</dbReference>